<dbReference type="Pfam" id="PF02518">
    <property type="entry name" value="HATPase_c"/>
    <property type="match status" value="1"/>
</dbReference>
<evidence type="ECO:0000259" key="3">
    <source>
        <dbReference type="PROSITE" id="PS50109"/>
    </source>
</evidence>
<dbReference type="PANTHER" id="PTHR34220">
    <property type="entry name" value="SENSOR HISTIDINE KINASE YPDA"/>
    <property type="match status" value="1"/>
</dbReference>
<dbReference type="GO" id="GO:0016301">
    <property type="term" value="F:kinase activity"/>
    <property type="evidence" value="ECO:0007669"/>
    <property type="project" value="UniProtKB-KW"/>
</dbReference>
<keyword evidence="5" id="KW-1185">Reference proteome</keyword>
<evidence type="ECO:0000313" key="4">
    <source>
        <dbReference type="EMBL" id="MDT0631156.1"/>
    </source>
</evidence>
<feature type="domain" description="Histidine kinase" evidence="3">
    <location>
        <begin position="277"/>
        <end position="383"/>
    </location>
</feature>
<keyword evidence="2" id="KW-0812">Transmembrane</keyword>
<dbReference type="InterPro" id="IPR050640">
    <property type="entry name" value="Bact_2-comp_sensor_kinase"/>
</dbReference>
<dbReference type="Proteomes" id="UP001267426">
    <property type="component" value="Unassembled WGS sequence"/>
</dbReference>
<dbReference type="Pfam" id="PF06580">
    <property type="entry name" value="His_kinase"/>
    <property type="match status" value="1"/>
</dbReference>
<keyword evidence="4" id="KW-0808">Transferase</keyword>
<reference evidence="4 5" key="1">
    <citation type="submission" date="2023-09" db="EMBL/GenBank/DDBJ databases">
        <authorList>
            <person name="Rey-Velasco X."/>
        </authorList>
    </citation>
    <scope>NUCLEOTIDE SEQUENCE [LARGE SCALE GENOMIC DNA]</scope>
    <source>
        <strain evidence="4 5">F394</strain>
    </source>
</reference>
<feature type="transmembrane region" description="Helical" evidence="2">
    <location>
        <begin position="57"/>
        <end position="76"/>
    </location>
</feature>
<keyword evidence="2" id="KW-0472">Membrane</keyword>
<gene>
    <name evidence="4" type="ORF">RM540_05275</name>
</gene>
<proteinExistence type="predicted"/>
<comment type="caution">
    <text evidence="4">The sequence shown here is derived from an EMBL/GenBank/DDBJ whole genome shotgun (WGS) entry which is preliminary data.</text>
</comment>
<dbReference type="InterPro" id="IPR036890">
    <property type="entry name" value="HATPase_C_sf"/>
</dbReference>
<evidence type="ECO:0000256" key="2">
    <source>
        <dbReference type="SAM" id="Phobius"/>
    </source>
</evidence>
<dbReference type="InterPro" id="IPR003594">
    <property type="entry name" value="HATPase_dom"/>
</dbReference>
<name>A0ABU3BPD9_9BACT</name>
<evidence type="ECO:0000256" key="1">
    <source>
        <dbReference type="SAM" id="Coils"/>
    </source>
</evidence>
<organism evidence="4 5">
    <name type="scientific">Rubrivirga litoralis</name>
    <dbReference type="NCBI Taxonomy" id="3075598"/>
    <lineage>
        <taxon>Bacteria</taxon>
        <taxon>Pseudomonadati</taxon>
        <taxon>Rhodothermota</taxon>
        <taxon>Rhodothermia</taxon>
        <taxon>Rhodothermales</taxon>
        <taxon>Rubricoccaceae</taxon>
        <taxon>Rubrivirga</taxon>
    </lineage>
</organism>
<feature type="transmembrane region" description="Helical" evidence="2">
    <location>
        <begin position="88"/>
        <end position="107"/>
    </location>
</feature>
<dbReference type="EMBL" id="JAVRHT010000009">
    <property type="protein sequence ID" value="MDT0631156.1"/>
    <property type="molecule type" value="Genomic_DNA"/>
</dbReference>
<dbReference type="SUPFAM" id="SSF55874">
    <property type="entry name" value="ATPase domain of HSP90 chaperone/DNA topoisomerase II/histidine kinase"/>
    <property type="match status" value="1"/>
</dbReference>
<feature type="transmembrane region" description="Helical" evidence="2">
    <location>
        <begin position="17"/>
        <end position="37"/>
    </location>
</feature>
<feature type="transmembrane region" description="Helical" evidence="2">
    <location>
        <begin position="127"/>
        <end position="148"/>
    </location>
</feature>
<dbReference type="Gene3D" id="3.30.565.10">
    <property type="entry name" value="Histidine kinase-like ATPase, C-terminal domain"/>
    <property type="match status" value="1"/>
</dbReference>
<dbReference type="InterPro" id="IPR010559">
    <property type="entry name" value="Sig_transdc_His_kin_internal"/>
</dbReference>
<dbReference type="PANTHER" id="PTHR34220:SF7">
    <property type="entry name" value="SENSOR HISTIDINE KINASE YPDA"/>
    <property type="match status" value="1"/>
</dbReference>
<keyword evidence="1" id="KW-0175">Coiled coil</keyword>
<evidence type="ECO:0000313" key="5">
    <source>
        <dbReference type="Proteomes" id="UP001267426"/>
    </source>
</evidence>
<accession>A0ABU3BPD9</accession>
<dbReference type="InterPro" id="IPR005467">
    <property type="entry name" value="His_kinase_dom"/>
</dbReference>
<keyword evidence="2" id="KW-1133">Transmembrane helix</keyword>
<keyword evidence="4" id="KW-0418">Kinase</keyword>
<dbReference type="RefSeq" id="WP_311662498.1">
    <property type="nucleotide sequence ID" value="NZ_JAVRHT010000009.1"/>
</dbReference>
<dbReference type="PROSITE" id="PS50109">
    <property type="entry name" value="HIS_KIN"/>
    <property type="match status" value="1"/>
</dbReference>
<protein>
    <submittedName>
        <fullName evidence="4">Histidine kinase</fullName>
    </submittedName>
</protein>
<feature type="coiled-coil region" evidence="1">
    <location>
        <begin position="155"/>
        <end position="187"/>
    </location>
</feature>
<sequence length="402" mass="41947">METPASPPRPWSRRAEAAAVACFWLVLGVLSVVREAFRPWREDPLGAAEAFGAMAEYGLWALATPAVVWLVGRYPVGRGAWAGRLAGQVVVAAAVALTVEAVTRGLLRPALSGPPRPGREWSLGGAVGGLWFLDELVIALALVAAGYARAALVQVHDSQVEAERHVAERARLEAQLAEARLSALRMQLHPHFLFNTLNAVSALVERDPAGVRTLVARLSSLLRRVLDAPPDLIPLRDEAAFLRDYLDVQRVRFQGRLDVEEAWAPGTLGALVPPLVLQPLVENAVGHGVGRIEDGVGTIRVGSRRDGDRLVLTVEDDGPGLGGADLTGADVGGAGSGGTGPGGVGLPNTRARLDALFGADGRLDLAARSGGGVIARVVVPFRLAAGGDGQAALAPPVPTGRG</sequence>